<evidence type="ECO:0000313" key="1">
    <source>
        <dbReference type="EMBL" id="WIY24242.1"/>
    </source>
</evidence>
<dbReference type="KEGG" id="ppso:QPJ95_16790"/>
<reference evidence="1 2" key="1">
    <citation type="submission" date="2023-06" db="EMBL/GenBank/DDBJ databases">
        <title>Parasedimentitalea psychrophila sp. nov., a psychrophilic bacterium isolated from deep-sea sediment.</title>
        <authorList>
            <person name="Li A."/>
        </authorList>
    </citation>
    <scope>NUCLEOTIDE SEQUENCE [LARGE SCALE GENOMIC DNA]</scope>
    <source>
        <strain evidence="1 2">QS115</strain>
    </source>
</reference>
<dbReference type="AlphaFoldDB" id="A0A9Y2P1M5"/>
<dbReference type="RefSeq" id="WP_270920964.1">
    <property type="nucleotide sequence ID" value="NZ_CP127247.1"/>
</dbReference>
<keyword evidence="2" id="KW-1185">Reference proteome</keyword>
<dbReference type="Proteomes" id="UP001238334">
    <property type="component" value="Chromosome"/>
</dbReference>
<sequence length="223" mass="24693">MKTPLTPAQVLDAPLPAVYEQAKAALTQCETIDECKDWSDRAAALASYAKQANDETLEKKARLIRNRAIRRMGQVLEQIEPATGAHLKRMGTHTLSRTEAAAQAGLSNNQKATALRLAKIPENEFEKLTKRDGPQPTVTELAERGTQKREVIVIDHTGGRDPKVFNRIIHFTSALECAVAELSGNADLLEHMLDWELAEALEAAARLRLILDNLEEHKCKPQS</sequence>
<dbReference type="EMBL" id="CP127247">
    <property type="protein sequence ID" value="WIY24242.1"/>
    <property type="molecule type" value="Genomic_DNA"/>
</dbReference>
<proteinExistence type="predicted"/>
<name>A0A9Y2P1M5_9RHOB</name>
<gene>
    <name evidence="1" type="ORF">QPJ95_16790</name>
</gene>
<protein>
    <submittedName>
        <fullName evidence="1">Uncharacterized protein</fullName>
    </submittedName>
</protein>
<organism evidence="1 2">
    <name type="scientific">Parasedimentitalea psychrophila</name>
    <dbReference type="NCBI Taxonomy" id="2997337"/>
    <lineage>
        <taxon>Bacteria</taxon>
        <taxon>Pseudomonadati</taxon>
        <taxon>Pseudomonadota</taxon>
        <taxon>Alphaproteobacteria</taxon>
        <taxon>Rhodobacterales</taxon>
        <taxon>Paracoccaceae</taxon>
        <taxon>Parasedimentitalea</taxon>
    </lineage>
</organism>
<accession>A0A9Y2P1M5</accession>
<evidence type="ECO:0000313" key="2">
    <source>
        <dbReference type="Proteomes" id="UP001238334"/>
    </source>
</evidence>